<evidence type="ECO:0000313" key="2">
    <source>
        <dbReference type="Proteomes" id="UP001430990"/>
    </source>
</evidence>
<keyword evidence="1" id="KW-0378">Hydrolase</keyword>
<dbReference type="GO" id="GO:0004386">
    <property type="term" value="F:helicase activity"/>
    <property type="evidence" value="ECO:0007669"/>
    <property type="project" value="UniProtKB-KW"/>
</dbReference>
<dbReference type="InterPro" id="IPR027417">
    <property type="entry name" value="P-loop_NTPase"/>
</dbReference>
<accession>A0ABY3QBJ8</accession>
<sequence>MSDDNDADYSHALPFDTFEDCWTESPKRWLIENVIALEEDSSWFGPPASLKSALLTDIAVHIASGRDWREYKFDRWCENPEDVDAEEKRGVVIFALERASLTRRRLAAYQTRDKLGPLPIAVINKTIDLLDPASIPIVADTISRFEVQKRCTVGLVVFDTWSKAIAAGKENDSETQNLAALHLKKIRDAAGGSFHTASIGHTGKNEAAGERGSNAKLGHVDMAVQLSGDKVRTATIVKANDQPHGPLASFEMEEITVVLPARVIPRPGHPDGDYVIEAQSYSVGILAAGTPAKEVHPSASPTLSGKHAQALDALRRAISERGQNDAVHVEFWKEELAKTGLLNLNAKNPWQPFKRIKDAVAKHIVEAGEFVRIAPPSLPSHI</sequence>
<reference evidence="1" key="1">
    <citation type="submission" date="2021-11" db="EMBL/GenBank/DDBJ databases">
        <title>Australian commercial rhizobial inoculants.</title>
        <authorList>
            <person name="Kohlmeier M.G."/>
            <person name="O'Hara G.W."/>
            <person name="Colombi E."/>
            <person name="Ramsay J.P."/>
            <person name="Terpolilli J."/>
        </authorList>
    </citation>
    <scope>NUCLEOTIDE SEQUENCE</scope>
    <source>
        <strain evidence="1">CC829</strain>
    </source>
</reference>
<evidence type="ECO:0000313" key="1">
    <source>
        <dbReference type="EMBL" id="UFW82989.1"/>
    </source>
</evidence>
<keyword evidence="1" id="KW-0067">ATP-binding</keyword>
<organism evidence="1 2">
    <name type="scientific">Bradyrhizobium barranii</name>
    <dbReference type="NCBI Taxonomy" id="2992140"/>
    <lineage>
        <taxon>Bacteria</taxon>
        <taxon>Pseudomonadati</taxon>
        <taxon>Pseudomonadota</taxon>
        <taxon>Alphaproteobacteria</taxon>
        <taxon>Hyphomicrobiales</taxon>
        <taxon>Nitrobacteraceae</taxon>
        <taxon>Bradyrhizobium</taxon>
    </lineage>
</organism>
<keyword evidence="1" id="KW-0547">Nucleotide-binding</keyword>
<proteinExistence type="predicted"/>
<protein>
    <submittedName>
        <fullName evidence="1">Helicase RepA family protein</fullName>
    </submittedName>
</protein>
<dbReference type="Gene3D" id="3.40.50.300">
    <property type="entry name" value="P-loop containing nucleotide triphosphate hydrolases"/>
    <property type="match status" value="1"/>
</dbReference>
<keyword evidence="2" id="KW-1185">Reference proteome</keyword>
<name>A0ABY3QBJ8_9BRAD</name>
<dbReference type="RefSeq" id="WP_231141983.1">
    <property type="nucleotide sequence ID" value="NZ_CP088100.1"/>
</dbReference>
<dbReference type="Pfam" id="PF13481">
    <property type="entry name" value="AAA_25"/>
    <property type="match status" value="1"/>
</dbReference>
<gene>
    <name evidence="1" type="ORF">BjapCC829_23680</name>
</gene>
<dbReference type="EMBL" id="CP088100">
    <property type="protein sequence ID" value="UFW82989.1"/>
    <property type="molecule type" value="Genomic_DNA"/>
</dbReference>
<keyword evidence="1" id="KW-0347">Helicase</keyword>
<dbReference type="Proteomes" id="UP001430990">
    <property type="component" value="Chromosome"/>
</dbReference>